<name>A0A8H6MPQ8_9PEZI</name>
<dbReference type="AlphaFoldDB" id="A0A8H6MPQ8"/>
<protein>
    <recommendedName>
        <fullName evidence="1">F-box domain-containing protein</fullName>
    </recommendedName>
</protein>
<evidence type="ECO:0000313" key="3">
    <source>
        <dbReference type="Proteomes" id="UP000652219"/>
    </source>
</evidence>
<dbReference type="EMBL" id="WIGN01000209">
    <property type="protein sequence ID" value="KAF6804409.1"/>
    <property type="molecule type" value="Genomic_DNA"/>
</dbReference>
<keyword evidence="3" id="KW-1185">Reference proteome</keyword>
<dbReference type="InterPro" id="IPR036047">
    <property type="entry name" value="F-box-like_dom_sf"/>
</dbReference>
<evidence type="ECO:0000313" key="2">
    <source>
        <dbReference type="EMBL" id="KAF6804409.1"/>
    </source>
</evidence>
<comment type="caution">
    <text evidence="2">The sequence shown here is derived from an EMBL/GenBank/DDBJ whole genome shotgun (WGS) entry which is preliminary data.</text>
</comment>
<feature type="domain" description="F-box" evidence="1">
    <location>
        <begin position="10"/>
        <end position="61"/>
    </location>
</feature>
<accession>A0A8H6MPQ8</accession>
<sequence>MDVATFPLESGRLNKLPPELVGRILDQADPADHLDFALACKRLAACSQHALRRHRDAYVKYRLCSDISPETVPTLSACWKPFDYMWSRDQYQILPEREFDISTWNEQVDRHFTRVELEDLMSYTQESIGFSPSQAVRAWEEIQQGNDVILKMLLFSFCPRLNSLKYADPGEAEIDNVGSETAFLYHLPGIKQLYLHGGDHLGSIDPGDEDGVNHVFAQGIFALTSSCSSLEHVFFDDCRLEKDGAYHCFVAAPRSLITFAARDGLVHDRRQWVSSAAKYQSKTLEAMMFYEPGDARHDEGVYTAGLHKRFENLRCFHFSVAKVEEAMKDPNFPGSDMRQAVAFLVQWLRDELPRSAEAIIFDCEWNSNGPEVGWNVIQLFDIVFASLVESGTPHNNKAAYFDRPLAYSSRASYFPNSLEACVRYGVHIYIQGWEHETTNEVSNRVSNEHESYFPKPPQKYDLLTGPYASAERRVEKYSSQAERYLVTQAEGGRAFDPFRGDCVNIGNWGVVEEPGPVV</sequence>
<dbReference type="InterPro" id="IPR001810">
    <property type="entry name" value="F-box_dom"/>
</dbReference>
<organism evidence="2 3">
    <name type="scientific">Colletotrichum sojae</name>
    <dbReference type="NCBI Taxonomy" id="2175907"/>
    <lineage>
        <taxon>Eukaryota</taxon>
        <taxon>Fungi</taxon>
        <taxon>Dikarya</taxon>
        <taxon>Ascomycota</taxon>
        <taxon>Pezizomycotina</taxon>
        <taxon>Sordariomycetes</taxon>
        <taxon>Hypocreomycetidae</taxon>
        <taxon>Glomerellales</taxon>
        <taxon>Glomerellaceae</taxon>
        <taxon>Colletotrichum</taxon>
        <taxon>Colletotrichum orchidearum species complex</taxon>
    </lineage>
</organism>
<dbReference type="Proteomes" id="UP000652219">
    <property type="component" value="Unassembled WGS sequence"/>
</dbReference>
<reference evidence="2 3" key="1">
    <citation type="journal article" date="2020" name="Phytopathology">
        <title>Genome Sequence Resources of Colletotrichum truncatum, C. plurivorum, C. musicola, and C. sojae: Four Species Pathogenic to Soybean (Glycine max).</title>
        <authorList>
            <person name="Rogerio F."/>
            <person name="Boufleur T.R."/>
            <person name="Ciampi-Guillardi M."/>
            <person name="Sukno S.A."/>
            <person name="Thon M.R."/>
            <person name="Massola Junior N.S."/>
            <person name="Baroncelli R."/>
        </authorList>
    </citation>
    <scope>NUCLEOTIDE SEQUENCE [LARGE SCALE GENOMIC DNA]</scope>
    <source>
        <strain evidence="2 3">LFN0009</strain>
    </source>
</reference>
<evidence type="ECO:0000259" key="1">
    <source>
        <dbReference type="PROSITE" id="PS50181"/>
    </source>
</evidence>
<gene>
    <name evidence="2" type="ORF">CSOJ01_10200</name>
</gene>
<dbReference type="SUPFAM" id="SSF81383">
    <property type="entry name" value="F-box domain"/>
    <property type="match status" value="1"/>
</dbReference>
<proteinExistence type="predicted"/>
<dbReference type="PROSITE" id="PS50181">
    <property type="entry name" value="FBOX"/>
    <property type="match status" value="1"/>
</dbReference>